<dbReference type="GO" id="GO:0008496">
    <property type="term" value="F:mannan endo-1,6-alpha-mannosidase activity"/>
    <property type="evidence" value="ECO:0007669"/>
    <property type="project" value="UniProtKB-UniRule"/>
</dbReference>
<evidence type="ECO:0000256" key="14">
    <source>
        <dbReference type="SAM" id="SignalP"/>
    </source>
</evidence>
<keyword evidence="13" id="KW-1133">Transmembrane helix</keyword>
<feature type="chain" id="PRO_5043528961" description="Mannan endo-1,6-alpha-mannosidase" evidence="14">
    <location>
        <begin position="17"/>
        <end position="454"/>
    </location>
</feature>
<dbReference type="RefSeq" id="XP_064853452.1">
    <property type="nucleotide sequence ID" value="XM_064997380.1"/>
</dbReference>
<comment type="function">
    <text evidence="11">Required for normal synthesis of the cell wall.</text>
</comment>
<dbReference type="AlphaFoldDB" id="A0AAV5QPC3"/>
<keyword evidence="5 14" id="KW-0732">Signal</keyword>
<evidence type="ECO:0000256" key="13">
    <source>
        <dbReference type="SAM" id="Phobius"/>
    </source>
</evidence>
<dbReference type="PIRSF" id="PIRSF016302">
    <property type="entry name" value="Man_a_manosd"/>
    <property type="match status" value="1"/>
</dbReference>
<evidence type="ECO:0000256" key="6">
    <source>
        <dbReference type="ARBA" id="ARBA00022801"/>
    </source>
</evidence>
<dbReference type="GO" id="GO:0009272">
    <property type="term" value="P:fungal-type cell wall biogenesis"/>
    <property type="evidence" value="ECO:0007669"/>
    <property type="project" value="TreeGrafter"/>
</dbReference>
<dbReference type="GO" id="GO:0071555">
    <property type="term" value="P:cell wall organization"/>
    <property type="evidence" value="ECO:0007669"/>
    <property type="project" value="UniProtKB-KW"/>
</dbReference>
<evidence type="ECO:0000256" key="12">
    <source>
        <dbReference type="PIRNR" id="PIRNR016302"/>
    </source>
</evidence>
<keyword evidence="13" id="KW-0812">Transmembrane</keyword>
<reference evidence="15 16" key="1">
    <citation type="journal article" date="2023" name="Elife">
        <title>Identification of key yeast species and microbe-microbe interactions impacting larval growth of Drosophila in the wild.</title>
        <authorList>
            <person name="Mure A."/>
            <person name="Sugiura Y."/>
            <person name="Maeda R."/>
            <person name="Honda K."/>
            <person name="Sakurai N."/>
            <person name="Takahashi Y."/>
            <person name="Watada M."/>
            <person name="Katoh T."/>
            <person name="Gotoh A."/>
            <person name="Gotoh Y."/>
            <person name="Taniguchi I."/>
            <person name="Nakamura K."/>
            <person name="Hayashi T."/>
            <person name="Katayama T."/>
            <person name="Uemura T."/>
            <person name="Hattori Y."/>
        </authorList>
    </citation>
    <scope>NUCLEOTIDE SEQUENCE [LARGE SCALE GENOMIC DNA]</scope>
    <source>
        <strain evidence="15 16">SC-9</strain>
    </source>
</reference>
<dbReference type="GO" id="GO:0012505">
    <property type="term" value="C:endomembrane system"/>
    <property type="evidence" value="ECO:0007669"/>
    <property type="project" value="UniProtKB-SubCell"/>
</dbReference>
<dbReference type="InterPro" id="IPR014480">
    <property type="entry name" value="Mannan-1_6-alpha_mannosidase"/>
</dbReference>
<keyword evidence="7 13" id="KW-0472">Membrane</keyword>
<evidence type="ECO:0000256" key="2">
    <source>
        <dbReference type="ARBA" id="ARBA00004308"/>
    </source>
</evidence>
<dbReference type="PANTHER" id="PTHR12145:SF21">
    <property type="entry name" value="MANNAN ENDO-1,6-ALPHA-MANNOSIDASE DFG5"/>
    <property type="match status" value="1"/>
</dbReference>
<accession>A0AAV5QPC3</accession>
<keyword evidence="9 12" id="KW-0326">Glycosidase</keyword>
<dbReference type="GeneID" id="90074431"/>
<name>A0AAV5QPC3_9ASCO</name>
<evidence type="ECO:0000256" key="3">
    <source>
        <dbReference type="ARBA" id="ARBA00009699"/>
    </source>
</evidence>
<comment type="similarity">
    <text evidence="3 12">Belongs to the glycosyl hydrolase 76 family.</text>
</comment>
<keyword evidence="16" id="KW-1185">Reference proteome</keyword>
<dbReference type="GO" id="GO:0007117">
    <property type="term" value="P:budding cell bud growth"/>
    <property type="evidence" value="ECO:0007669"/>
    <property type="project" value="TreeGrafter"/>
</dbReference>
<dbReference type="InterPro" id="IPR008928">
    <property type="entry name" value="6-hairpin_glycosidase_sf"/>
</dbReference>
<feature type="signal peptide" evidence="14">
    <location>
        <begin position="1"/>
        <end position="16"/>
    </location>
</feature>
<dbReference type="PANTHER" id="PTHR12145">
    <property type="entry name" value="MANNAN ENDO-1,6-ALPHA-MANNOSIDASE DCW1"/>
    <property type="match status" value="1"/>
</dbReference>
<comment type="caution">
    <text evidence="15">The sequence shown here is derived from an EMBL/GenBank/DDBJ whole genome shotgun (WGS) entry which is preliminary data.</text>
</comment>
<evidence type="ECO:0000313" key="16">
    <source>
        <dbReference type="Proteomes" id="UP001360560"/>
    </source>
</evidence>
<sequence length="454" mass="50331">MNLLNIIISLSSIVYAIDLDVHSYSSLCDAITTTSQAVLTYYDGFKPLGVVGVFEPPYYWWEAGEAWGGFINAWYFCQNDTWQSLIYDSLMHQRGSHKDYVPANQSTTEGNDDQVFWGIAAMEAAERNFPNPPDDEPDWLSLAETVADSMDSRWDTQNCGGGLRWQIFTWNNGYNYKNTVSNGGLFHLAARLARYTTNDNYLDIAEKVWDWLTDVGFVQSNGTILSVFDGASIDNNCQELIPYQWTYNYGLLISGCAYLHSHTGDQKWFDRVLSLLHTIKIMFFTNDIMYEQACEGVKTCDNDQKSFKSVFSRFLGQTAVLIPDLNESIRPLLEASAVAAAKTCNGTVPGTGRANACGVQWTSGSFDNNAGLGQELSAMEVFTSVLAINETTIGAFSVPFSKNTGGNSTGGVVLNTDRQVDHGFQKKKTIDSVWAGLLTAISFVFFIIVGILLI</sequence>
<evidence type="ECO:0000256" key="11">
    <source>
        <dbReference type="ARBA" id="ARBA00054068"/>
    </source>
</evidence>
<proteinExistence type="inferred from homology"/>
<feature type="transmembrane region" description="Helical" evidence="13">
    <location>
        <begin position="433"/>
        <end position="453"/>
    </location>
</feature>
<evidence type="ECO:0000256" key="4">
    <source>
        <dbReference type="ARBA" id="ARBA00012350"/>
    </source>
</evidence>
<dbReference type="InterPro" id="IPR005198">
    <property type="entry name" value="Glyco_hydro_76"/>
</dbReference>
<evidence type="ECO:0000256" key="7">
    <source>
        <dbReference type="ARBA" id="ARBA00023136"/>
    </source>
</evidence>
<evidence type="ECO:0000256" key="5">
    <source>
        <dbReference type="ARBA" id="ARBA00022729"/>
    </source>
</evidence>
<comment type="subcellular location">
    <subcellularLocation>
        <location evidence="2">Endomembrane system</location>
    </subcellularLocation>
</comment>
<gene>
    <name evidence="15" type="ORF">DASC09_037810</name>
</gene>
<keyword evidence="6 12" id="KW-0378">Hydrolase</keyword>
<comment type="catalytic activity">
    <reaction evidence="1 12">
        <text>Random hydrolysis of (1-&gt;6)-alpha-D-mannosidic linkages in unbranched (1-&gt;6)-mannans.</text>
        <dbReference type="EC" id="3.2.1.101"/>
    </reaction>
</comment>
<keyword evidence="8" id="KW-0325">Glycoprotein</keyword>
<keyword evidence="10" id="KW-0961">Cell wall biogenesis/degradation</keyword>
<dbReference type="EMBL" id="BTFZ01000011">
    <property type="protein sequence ID" value="GMM36456.1"/>
    <property type="molecule type" value="Genomic_DNA"/>
</dbReference>
<dbReference type="Pfam" id="PF03663">
    <property type="entry name" value="Glyco_hydro_76"/>
    <property type="match status" value="1"/>
</dbReference>
<evidence type="ECO:0000256" key="10">
    <source>
        <dbReference type="ARBA" id="ARBA00023316"/>
    </source>
</evidence>
<evidence type="ECO:0000256" key="1">
    <source>
        <dbReference type="ARBA" id="ARBA00001452"/>
    </source>
</evidence>
<dbReference type="GO" id="GO:0016052">
    <property type="term" value="P:carbohydrate catabolic process"/>
    <property type="evidence" value="ECO:0007669"/>
    <property type="project" value="InterPro"/>
</dbReference>
<evidence type="ECO:0000256" key="9">
    <source>
        <dbReference type="ARBA" id="ARBA00023295"/>
    </source>
</evidence>
<dbReference type="Gene3D" id="1.50.10.20">
    <property type="match status" value="1"/>
</dbReference>
<dbReference type="Proteomes" id="UP001360560">
    <property type="component" value="Unassembled WGS sequence"/>
</dbReference>
<dbReference type="EC" id="3.2.1.101" evidence="4 12"/>
<protein>
    <recommendedName>
        <fullName evidence="4 12">Mannan endo-1,6-alpha-mannosidase</fullName>
        <ecNumber evidence="4 12">3.2.1.101</ecNumber>
    </recommendedName>
</protein>
<evidence type="ECO:0000256" key="8">
    <source>
        <dbReference type="ARBA" id="ARBA00023180"/>
    </source>
</evidence>
<evidence type="ECO:0000313" key="15">
    <source>
        <dbReference type="EMBL" id="GMM36456.1"/>
    </source>
</evidence>
<dbReference type="FunFam" id="1.50.10.20:FF:000006">
    <property type="entry name" value="Mannan endo-1,6-alpha-mannosidase"/>
    <property type="match status" value="1"/>
</dbReference>
<dbReference type="SUPFAM" id="SSF48208">
    <property type="entry name" value="Six-hairpin glycosidases"/>
    <property type="match status" value="1"/>
</dbReference>
<organism evidence="15 16">
    <name type="scientific">Saccharomycopsis crataegensis</name>
    <dbReference type="NCBI Taxonomy" id="43959"/>
    <lineage>
        <taxon>Eukaryota</taxon>
        <taxon>Fungi</taxon>
        <taxon>Dikarya</taxon>
        <taxon>Ascomycota</taxon>
        <taxon>Saccharomycotina</taxon>
        <taxon>Saccharomycetes</taxon>
        <taxon>Saccharomycopsidaceae</taxon>
        <taxon>Saccharomycopsis</taxon>
    </lineage>
</organism>